<dbReference type="GO" id="GO:0050664">
    <property type="term" value="F:oxidoreductase activity, acting on NAD(P)H, oxygen as acceptor"/>
    <property type="evidence" value="ECO:0007669"/>
    <property type="project" value="TreeGrafter"/>
</dbReference>
<reference evidence="4" key="1">
    <citation type="submission" date="2023-06" db="EMBL/GenBank/DDBJ databases">
        <authorList>
            <person name="Noh H."/>
        </authorList>
    </citation>
    <scope>NUCLEOTIDE SEQUENCE</scope>
    <source>
        <strain evidence="4">DUCC20226</strain>
    </source>
</reference>
<dbReference type="SUPFAM" id="SSF51735">
    <property type="entry name" value="NAD(P)-binding Rossmann-fold domains"/>
    <property type="match status" value="1"/>
</dbReference>
<dbReference type="PRINTS" id="PR00081">
    <property type="entry name" value="GDHRDH"/>
</dbReference>
<sequence length="311" mass="33995">MLTIRLLNDTCHRQGIPLEAFKLHSLNLDTRGQFVEMSYPLEDVRPMFELRGRNYVVTGAAQGIGFAVTRAICEMGGNVAVMDIQDKPVDEKMWNSLSQSFGTKTVYIQTDVTKEESLNAAFARAARELGSIDGLVPAAGIAIDKPFIEQTWEEFTRIQEINVRGTFFAAQLATKQFLSQGKGGSIVLIASQSSHIALPGYRMAAYNASKGGILMLSKALAVELAPHNIRVNTISPGFVDSEMTRKVRDMKSKREGDQMWLAPPLQRLSTQNDLTGAVVYLLSDASRHTTAADIQITGGLHAGTIDGVISY</sequence>
<dbReference type="Proteomes" id="UP001265746">
    <property type="component" value="Unassembled WGS sequence"/>
</dbReference>
<evidence type="ECO:0000256" key="2">
    <source>
        <dbReference type="ARBA" id="ARBA00022857"/>
    </source>
</evidence>
<dbReference type="InterPro" id="IPR036291">
    <property type="entry name" value="NAD(P)-bd_dom_sf"/>
</dbReference>
<dbReference type="EMBL" id="JAUJFL010000011">
    <property type="protein sequence ID" value="KAK2596267.1"/>
    <property type="molecule type" value="Genomic_DNA"/>
</dbReference>
<dbReference type="AlphaFoldDB" id="A0AAD9S1L4"/>
<organism evidence="4 5">
    <name type="scientific">Phomopsis amygdali</name>
    <name type="common">Fusicoccum amygdali</name>
    <dbReference type="NCBI Taxonomy" id="1214568"/>
    <lineage>
        <taxon>Eukaryota</taxon>
        <taxon>Fungi</taxon>
        <taxon>Dikarya</taxon>
        <taxon>Ascomycota</taxon>
        <taxon>Pezizomycotina</taxon>
        <taxon>Sordariomycetes</taxon>
        <taxon>Sordariomycetidae</taxon>
        <taxon>Diaporthales</taxon>
        <taxon>Diaporthaceae</taxon>
        <taxon>Diaporthe</taxon>
    </lineage>
</organism>
<dbReference type="GO" id="GO:0016616">
    <property type="term" value="F:oxidoreductase activity, acting on the CH-OH group of donors, NAD or NADP as acceptor"/>
    <property type="evidence" value="ECO:0007669"/>
    <property type="project" value="UniProtKB-ARBA"/>
</dbReference>
<name>A0AAD9S1L4_PHOAM</name>
<dbReference type="PRINTS" id="PR00080">
    <property type="entry name" value="SDRFAMILY"/>
</dbReference>
<comment type="similarity">
    <text evidence="1">Belongs to the short-chain dehydrogenases/reductases (SDR) family.</text>
</comment>
<dbReference type="InterPro" id="IPR020904">
    <property type="entry name" value="Sc_DH/Rdtase_CS"/>
</dbReference>
<evidence type="ECO:0000256" key="1">
    <source>
        <dbReference type="ARBA" id="ARBA00006484"/>
    </source>
</evidence>
<protein>
    <recommendedName>
        <fullName evidence="6">Sorbose reductase sou1</fullName>
    </recommendedName>
</protein>
<gene>
    <name evidence="4" type="ORF">N8I77_013163</name>
</gene>
<dbReference type="Gene3D" id="3.40.50.720">
    <property type="entry name" value="NAD(P)-binding Rossmann-like Domain"/>
    <property type="match status" value="1"/>
</dbReference>
<comment type="caution">
    <text evidence="4">The sequence shown here is derived from an EMBL/GenBank/DDBJ whole genome shotgun (WGS) entry which is preliminary data.</text>
</comment>
<keyword evidence="2" id="KW-0521">NADP</keyword>
<dbReference type="Pfam" id="PF13561">
    <property type="entry name" value="adh_short_C2"/>
    <property type="match status" value="1"/>
</dbReference>
<keyword evidence="5" id="KW-1185">Reference proteome</keyword>
<dbReference type="FunFam" id="3.40.50.720:FF:000084">
    <property type="entry name" value="Short-chain dehydrogenase reductase"/>
    <property type="match status" value="1"/>
</dbReference>
<dbReference type="PANTHER" id="PTHR43008:SF4">
    <property type="entry name" value="CHAIN DEHYDROGENASE, PUTATIVE (AFU_ORTHOLOGUE AFUA_4G08710)-RELATED"/>
    <property type="match status" value="1"/>
</dbReference>
<accession>A0AAD9S1L4</accession>
<evidence type="ECO:0000313" key="4">
    <source>
        <dbReference type="EMBL" id="KAK2596267.1"/>
    </source>
</evidence>
<dbReference type="PROSITE" id="PS00061">
    <property type="entry name" value="ADH_SHORT"/>
    <property type="match status" value="1"/>
</dbReference>
<dbReference type="PANTHER" id="PTHR43008">
    <property type="entry name" value="BENZIL REDUCTASE"/>
    <property type="match status" value="1"/>
</dbReference>
<dbReference type="InterPro" id="IPR002347">
    <property type="entry name" value="SDR_fam"/>
</dbReference>
<proteinExistence type="inferred from homology"/>
<evidence type="ECO:0000256" key="3">
    <source>
        <dbReference type="ARBA" id="ARBA00023002"/>
    </source>
</evidence>
<keyword evidence="3" id="KW-0560">Oxidoreductase</keyword>
<evidence type="ECO:0008006" key="6">
    <source>
        <dbReference type="Google" id="ProtNLM"/>
    </source>
</evidence>
<evidence type="ECO:0000313" key="5">
    <source>
        <dbReference type="Proteomes" id="UP001265746"/>
    </source>
</evidence>